<evidence type="ECO:0000256" key="4">
    <source>
        <dbReference type="ARBA" id="ARBA00022692"/>
    </source>
</evidence>
<dbReference type="PANTHER" id="PTHR11403">
    <property type="entry name" value="CYTOCHROME C OXIDASE SUBUNIT III"/>
    <property type="match status" value="1"/>
</dbReference>
<dbReference type="GO" id="GO:0004129">
    <property type="term" value="F:cytochrome-c oxidase activity"/>
    <property type="evidence" value="ECO:0007669"/>
    <property type="project" value="InterPro"/>
</dbReference>
<evidence type="ECO:0000256" key="7">
    <source>
        <dbReference type="SAM" id="Phobius"/>
    </source>
</evidence>
<organism evidence="9 10">
    <name type="scientific">Halalkalicoccus paucihalophilus</name>
    <dbReference type="NCBI Taxonomy" id="1008153"/>
    <lineage>
        <taxon>Archaea</taxon>
        <taxon>Methanobacteriati</taxon>
        <taxon>Methanobacteriota</taxon>
        <taxon>Stenosarchaea group</taxon>
        <taxon>Halobacteria</taxon>
        <taxon>Halobacteriales</taxon>
        <taxon>Halococcaceae</taxon>
        <taxon>Halalkalicoccus</taxon>
    </lineage>
</organism>
<dbReference type="InterPro" id="IPR000298">
    <property type="entry name" value="Cyt_c_oxidase-like_su3"/>
</dbReference>
<dbReference type="SUPFAM" id="SSF81452">
    <property type="entry name" value="Cytochrome c oxidase subunit III-like"/>
    <property type="match status" value="1"/>
</dbReference>
<dbReference type="CDD" id="cd00386">
    <property type="entry name" value="Heme_Cu_Oxidase_III_like"/>
    <property type="match status" value="1"/>
</dbReference>
<comment type="caution">
    <text evidence="9">The sequence shown here is derived from an EMBL/GenBank/DDBJ whole genome shotgun (WGS) entry which is preliminary data.</text>
</comment>
<dbReference type="OrthoDB" id="248633at2157"/>
<dbReference type="InterPro" id="IPR013833">
    <property type="entry name" value="Cyt_c_oxidase_su3_a-hlx"/>
</dbReference>
<proteinExistence type="inferred from homology"/>
<dbReference type="InterPro" id="IPR024791">
    <property type="entry name" value="Cyt_c/ubiquinol_Oxase_su3"/>
</dbReference>
<keyword evidence="6 7" id="KW-0472">Membrane</keyword>
<dbReference type="GO" id="GO:0019646">
    <property type="term" value="P:aerobic electron transport chain"/>
    <property type="evidence" value="ECO:0007669"/>
    <property type="project" value="InterPro"/>
</dbReference>
<dbReference type="EMBL" id="LTAZ01000005">
    <property type="protein sequence ID" value="KYH25807.1"/>
    <property type="molecule type" value="Genomic_DNA"/>
</dbReference>
<dbReference type="Pfam" id="PF00510">
    <property type="entry name" value="COX3"/>
    <property type="match status" value="1"/>
</dbReference>
<feature type="transmembrane region" description="Helical" evidence="7">
    <location>
        <begin position="231"/>
        <end position="259"/>
    </location>
</feature>
<comment type="subcellular location">
    <subcellularLocation>
        <location evidence="1">Cell membrane</location>
        <topology evidence="1">Multi-pass membrane protein</topology>
    </subcellularLocation>
</comment>
<sequence>MTVSEDSGDDHGHHLPAVEDWPKGFGEASWWPFIAAMGASGIYIGAALFILAMGDLPLQPIVGGGVLLASVVVFLVGLYGWTYHAFVKAFWAGDGHGNSGLRWGMILFLCTEIATFGALFVYYFSIRIHGWPPADFAVISGPLVAGTVTLGSIEIPIISEIVLVNTLILIISSGTIHWAHTQLLKDNRRNFILGLGATLLLGMIFLAGQSYEYYEFIVHEGFTLAAAQEALYASAFYGLTGLHGLHVTMGAVLIAILFVRALYGQYSAERHTSVSTVSMYWHFVDVVWIFLVVVLYLGAVV</sequence>
<keyword evidence="4 7" id="KW-0812">Transmembrane</keyword>
<evidence type="ECO:0000256" key="1">
    <source>
        <dbReference type="ARBA" id="ARBA00004651"/>
    </source>
</evidence>
<dbReference type="PATRIC" id="fig|1008153.3.peg.2533"/>
<feature type="transmembrane region" description="Helical" evidence="7">
    <location>
        <begin position="280"/>
        <end position="299"/>
    </location>
</feature>
<keyword evidence="5 7" id="KW-1133">Transmembrane helix</keyword>
<evidence type="ECO:0000256" key="3">
    <source>
        <dbReference type="ARBA" id="ARBA00022475"/>
    </source>
</evidence>
<feature type="transmembrane region" description="Helical" evidence="7">
    <location>
        <begin position="30"/>
        <end position="54"/>
    </location>
</feature>
<feature type="transmembrane region" description="Helical" evidence="7">
    <location>
        <begin position="136"/>
        <end position="155"/>
    </location>
</feature>
<feature type="transmembrane region" description="Helical" evidence="7">
    <location>
        <begin position="101"/>
        <end position="124"/>
    </location>
</feature>
<evidence type="ECO:0000259" key="8">
    <source>
        <dbReference type="PROSITE" id="PS50253"/>
    </source>
</evidence>
<dbReference type="Proteomes" id="UP000075321">
    <property type="component" value="Unassembled WGS sequence"/>
</dbReference>
<feature type="transmembrane region" description="Helical" evidence="7">
    <location>
        <begin position="191"/>
        <end position="211"/>
    </location>
</feature>
<feature type="transmembrane region" description="Helical" evidence="7">
    <location>
        <begin position="61"/>
        <end position="81"/>
    </location>
</feature>
<evidence type="ECO:0000313" key="10">
    <source>
        <dbReference type="Proteomes" id="UP000075321"/>
    </source>
</evidence>
<comment type="similarity">
    <text evidence="2">Belongs to the cytochrome c oxidase subunit 3 family.</text>
</comment>
<dbReference type="PROSITE" id="PS50253">
    <property type="entry name" value="COX3"/>
    <property type="match status" value="1"/>
</dbReference>
<name>A0A151AEK1_9EURY</name>
<reference evidence="9 10" key="1">
    <citation type="submission" date="2016-02" db="EMBL/GenBank/DDBJ databases">
        <title>Genome sequence of Halalkalicoccus paucihalophilus DSM 24557.</title>
        <authorList>
            <person name="Poehlein A."/>
            <person name="Daniel R."/>
        </authorList>
    </citation>
    <scope>NUCLEOTIDE SEQUENCE [LARGE SCALE GENOMIC DNA]</scope>
    <source>
        <strain evidence="9 10">DSM 24557</strain>
    </source>
</reference>
<dbReference type="Gene3D" id="1.20.120.80">
    <property type="entry name" value="Cytochrome c oxidase, subunit III, four-helix bundle"/>
    <property type="match status" value="1"/>
</dbReference>
<dbReference type="GO" id="GO:0005886">
    <property type="term" value="C:plasma membrane"/>
    <property type="evidence" value="ECO:0007669"/>
    <property type="project" value="UniProtKB-SubCell"/>
</dbReference>
<dbReference type="PANTHER" id="PTHR11403:SF2">
    <property type="entry name" value="CYTOCHROME BO(3) UBIQUINOL OXIDASE SUBUNIT 3"/>
    <property type="match status" value="1"/>
</dbReference>
<evidence type="ECO:0000256" key="6">
    <source>
        <dbReference type="ARBA" id="ARBA00023136"/>
    </source>
</evidence>
<dbReference type="RefSeq" id="WP_066382888.1">
    <property type="nucleotide sequence ID" value="NZ_LTAZ01000005.1"/>
</dbReference>
<keyword evidence="3" id="KW-1003">Cell membrane</keyword>
<gene>
    <name evidence="9" type="ORF">HAPAU_24850</name>
</gene>
<evidence type="ECO:0000313" key="9">
    <source>
        <dbReference type="EMBL" id="KYH25807.1"/>
    </source>
</evidence>
<protein>
    <submittedName>
        <fullName evidence="9">Cytochrome o ubiquinol oxidase subunit III</fullName>
    </submittedName>
</protein>
<evidence type="ECO:0000256" key="2">
    <source>
        <dbReference type="ARBA" id="ARBA00010581"/>
    </source>
</evidence>
<feature type="transmembrane region" description="Helical" evidence="7">
    <location>
        <begin position="161"/>
        <end position="179"/>
    </location>
</feature>
<evidence type="ECO:0000256" key="5">
    <source>
        <dbReference type="ARBA" id="ARBA00022989"/>
    </source>
</evidence>
<dbReference type="InterPro" id="IPR035973">
    <property type="entry name" value="Cyt_c_oxidase_su3-like_sf"/>
</dbReference>
<feature type="domain" description="Heme-copper oxidase subunit III family profile" evidence="8">
    <location>
        <begin position="19"/>
        <end position="300"/>
    </location>
</feature>
<keyword evidence="10" id="KW-1185">Reference proteome</keyword>
<accession>A0A151AEK1</accession>
<dbReference type="AlphaFoldDB" id="A0A151AEK1"/>